<proteinExistence type="predicted"/>
<name>A0A835ZW02_SHEEP</name>
<dbReference type="AlphaFoldDB" id="A0A835ZW02"/>
<organism evidence="1 2">
    <name type="scientific">Ovis aries</name>
    <name type="common">Sheep</name>
    <dbReference type="NCBI Taxonomy" id="9940"/>
    <lineage>
        <taxon>Eukaryota</taxon>
        <taxon>Metazoa</taxon>
        <taxon>Chordata</taxon>
        <taxon>Craniata</taxon>
        <taxon>Vertebrata</taxon>
        <taxon>Euteleostomi</taxon>
        <taxon>Mammalia</taxon>
        <taxon>Eutheria</taxon>
        <taxon>Laurasiatheria</taxon>
        <taxon>Artiodactyla</taxon>
        <taxon>Ruminantia</taxon>
        <taxon>Pecora</taxon>
        <taxon>Bovidae</taxon>
        <taxon>Caprinae</taxon>
        <taxon>Ovis</taxon>
    </lineage>
</organism>
<comment type="caution">
    <text evidence="1">The sequence shown here is derived from an EMBL/GenBank/DDBJ whole genome shotgun (WGS) entry which is preliminary data.</text>
</comment>
<evidence type="ECO:0000313" key="2">
    <source>
        <dbReference type="Proteomes" id="UP000664991"/>
    </source>
</evidence>
<accession>A0A835ZW02</accession>
<gene>
    <name evidence="1" type="ORF">JEQ12_004028</name>
</gene>
<reference evidence="1 2" key="1">
    <citation type="submission" date="2020-12" db="EMBL/GenBank/DDBJ databases">
        <title>De novo assembly of Tibetan sheep genome.</title>
        <authorList>
            <person name="Li X."/>
        </authorList>
    </citation>
    <scope>NUCLEOTIDE SEQUENCE [LARGE SCALE GENOMIC DNA]</scope>
    <source>
        <tissue evidence="1">Heart</tissue>
    </source>
</reference>
<dbReference type="EMBL" id="JAEMGP010000012">
    <property type="protein sequence ID" value="KAG5202638.1"/>
    <property type="molecule type" value="Genomic_DNA"/>
</dbReference>
<dbReference type="Proteomes" id="UP000664991">
    <property type="component" value="Unassembled WGS sequence"/>
</dbReference>
<sequence length="134" mass="14252">MTESQAEAPAHSRGALLGCSDEAPILRPAPLLLPICWYTKPPKTDGKEASPPPTPYLTRSYQNSAFPSHCWETGKCWTPGIVPVGSELKPAGGHCVPPREMTKASLEDRNSDLQAHIGLGLDLADAQGTLPAVL</sequence>
<protein>
    <submittedName>
        <fullName evidence="1">Uncharacterized protein</fullName>
    </submittedName>
</protein>
<evidence type="ECO:0000313" key="1">
    <source>
        <dbReference type="EMBL" id="KAG5202638.1"/>
    </source>
</evidence>